<dbReference type="EMBL" id="MLJW01006717">
    <property type="protein sequence ID" value="OIQ66275.1"/>
    <property type="molecule type" value="Genomic_DNA"/>
</dbReference>
<feature type="compositionally biased region" description="Basic residues" evidence="1">
    <location>
        <begin position="269"/>
        <end position="279"/>
    </location>
</feature>
<reference evidence="2" key="1">
    <citation type="submission" date="2016-10" db="EMBL/GenBank/DDBJ databases">
        <title>Sequence of Gallionella enrichment culture.</title>
        <authorList>
            <person name="Poehlein A."/>
            <person name="Muehling M."/>
            <person name="Daniel R."/>
        </authorList>
    </citation>
    <scope>NUCLEOTIDE SEQUENCE</scope>
</reference>
<evidence type="ECO:0000256" key="1">
    <source>
        <dbReference type="SAM" id="MobiDB-lite"/>
    </source>
</evidence>
<feature type="compositionally biased region" description="Low complexity" evidence="1">
    <location>
        <begin position="257"/>
        <end position="268"/>
    </location>
</feature>
<feature type="region of interest" description="Disordered" evidence="1">
    <location>
        <begin position="170"/>
        <end position="204"/>
    </location>
</feature>
<comment type="caution">
    <text evidence="2">The sequence shown here is derived from an EMBL/GenBank/DDBJ whole genome shotgun (WGS) entry which is preliminary data.</text>
</comment>
<feature type="compositionally biased region" description="Basic and acidic residues" evidence="1">
    <location>
        <begin position="232"/>
        <end position="242"/>
    </location>
</feature>
<organism evidence="2">
    <name type="scientific">mine drainage metagenome</name>
    <dbReference type="NCBI Taxonomy" id="410659"/>
    <lineage>
        <taxon>unclassified sequences</taxon>
        <taxon>metagenomes</taxon>
        <taxon>ecological metagenomes</taxon>
    </lineage>
</organism>
<sequence length="279" mass="29973">MGVRAVVAGQLDQLVGDHPIALHHVARHRFVAGVGRVGDDLPAVRGGQPRGLEHRLVVVAGHAHDLGAERGDRRLALGADLGVQHDHAAAADRRGGRGQRAAVVAVGGADHDQLAQRVGAAPGEQLGGVDALRRQAPLDQPQQRVRRAQRLEAAQRRARRFVLHVDCGHADFGGQTGQRDHRRGPRRQLAPAGQQRARGARRLQAEDVAQRRVVVAAHGARVRVVEHRDGAFGDGGRGEDVRGVGGRGVGGRRFRPSRAAAACAPVRRSSARRRRRSRR</sequence>
<feature type="region of interest" description="Disordered" evidence="1">
    <location>
        <begin position="232"/>
        <end position="279"/>
    </location>
</feature>
<feature type="compositionally biased region" description="Low complexity" evidence="1">
    <location>
        <begin position="187"/>
        <end position="197"/>
    </location>
</feature>
<dbReference type="AlphaFoldDB" id="A0A1J5PLU4"/>
<protein>
    <submittedName>
        <fullName evidence="2">Uncharacterized protein</fullName>
    </submittedName>
</protein>
<gene>
    <name evidence="2" type="ORF">GALL_521570</name>
</gene>
<accession>A0A1J5PLU4</accession>
<evidence type="ECO:0000313" key="2">
    <source>
        <dbReference type="EMBL" id="OIQ66275.1"/>
    </source>
</evidence>
<proteinExistence type="predicted"/>
<name>A0A1J5PLU4_9ZZZZ</name>